<dbReference type="Pfam" id="PF02922">
    <property type="entry name" value="CBM_48"/>
    <property type="match status" value="1"/>
</dbReference>
<dbReference type="EMBL" id="LRTT01000001">
    <property type="protein sequence ID" value="RFD78037.1"/>
    <property type="molecule type" value="Genomic_DNA"/>
</dbReference>
<name>A0A3E1IYI7_GARVA</name>
<protein>
    <submittedName>
        <fullName evidence="3">Pullulanase</fullName>
    </submittedName>
</protein>
<reference evidence="3 4" key="1">
    <citation type="submission" date="2016-02" db="EMBL/GenBank/DDBJ databases">
        <title>Gardnerella vaginalis Subgroups Defined by cpn60 Sequencing and Sialidase Activity in Isolates from Canada, Belgium and Kenya.</title>
        <authorList>
            <person name="Schellenberg J."/>
            <person name="Paramel Jayaprakash T."/>
            <person name="Withana Gamage N."/>
            <person name="Patterson M.H."/>
            <person name="Vaneechoutte M."/>
            <person name="Hill J.E."/>
        </authorList>
    </citation>
    <scope>NUCLEOTIDE SEQUENCE [LARGE SCALE GENOMIC DNA]</scope>
    <source>
        <strain evidence="3 4">N144</strain>
    </source>
</reference>
<dbReference type="SUPFAM" id="SSF51445">
    <property type="entry name" value="(Trans)glycosidases"/>
    <property type="match status" value="1"/>
</dbReference>
<proteinExistence type="inferred from homology"/>
<dbReference type="SUPFAM" id="SSF81296">
    <property type="entry name" value="E set domains"/>
    <property type="match status" value="1"/>
</dbReference>
<dbReference type="SMART" id="SM00642">
    <property type="entry name" value="Aamy"/>
    <property type="match status" value="1"/>
</dbReference>
<feature type="domain" description="Glycosyl hydrolase family 13 catalytic" evidence="2">
    <location>
        <begin position="165"/>
        <end position="559"/>
    </location>
</feature>
<dbReference type="GO" id="GO:0005975">
    <property type="term" value="P:carbohydrate metabolic process"/>
    <property type="evidence" value="ECO:0007669"/>
    <property type="project" value="InterPro"/>
</dbReference>
<organism evidence="3 4">
    <name type="scientific">Gardnerella vaginalis</name>
    <dbReference type="NCBI Taxonomy" id="2702"/>
    <lineage>
        <taxon>Bacteria</taxon>
        <taxon>Bacillati</taxon>
        <taxon>Actinomycetota</taxon>
        <taxon>Actinomycetes</taxon>
        <taxon>Bifidobacteriales</taxon>
        <taxon>Bifidobacteriaceae</taxon>
        <taxon>Gardnerella</taxon>
    </lineage>
</organism>
<accession>A0A3E1IYI7</accession>
<dbReference type="InterPro" id="IPR017853">
    <property type="entry name" value="GH"/>
</dbReference>
<dbReference type="NCBIfam" id="TIGR02104">
    <property type="entry name" value="pulA_typeI"/>
    <property type="match status" value="1"/>
</dbReference>
<dbReference type="Pfam" id="PF00128">
    <property type="entry name" value="Alpha-amylase"/>
    <property type="match status" value="1"/>
</dbReference>
<dbReference type="InterPro" id="IPR004193">
    <property type="entry name" value="Glyco_hydro_13_N"/>
</dbReference>
<evidence type="ECO:0000313" key="4">
    <source>
        <dbReference type="Proteomes" id="UP000258533"/>
    </source>
</evidence>
<comment type="similarity">
    <text evidence="1">Belongs to the glycosyl hydrolase 13 family.</text>
</comment>
<dbReference type="Gene3D" id="3.20.20.80">
    <property type="entry name" value="Glycosidases"/>
    <property type="match status" value="1"/>
</dbReference>
<dbReference type="PANTHER" id="PTHR43002">
    <property type="entry name" value="GLYCOGEN DEBRANCHING ENZYME"/>
    <property type="match status" value="1"/>
</dbReference>
<dbReference type="RefSeq" id="WP_116689795.1">
    <property type="nucleotide sequence ID" value="NZ_LRTT01000001.1"/>
</dbReference>
<dbReference type="Gene3D" id="2.60.40.10">
    <property type="entry name" value="Immunoglobulins"/>
    <property type="match status" value="1"/>
</dbReference>
<dbReference type="CDD" id="cd02860">
    <property type="entry name" value="E_set_Pullulanase"/>
    <property type="match status" value="1"/>
</dbReference>
<dbReference type="AlphaFoldDB" id="A0A3E1IYI7"/>
<sequence length="665" mass="74067">MTFPPSTQWPVYSGQLGFSLNERSTTFTLWAPTASSVTLRLFETGNNSEPFKTRDLKPLRDGAWRTSILQRLDGVYYDFLVTFADGKVNRTSDPWGVASGVNGERSMVVSEERVSPADWHKDKSPEFVRHATVVWEMHVEDFSSNANGGFKPEHRGQYLAFTDSHTTLDSDSNFPTGIDYLKKLGVTHVQLMPIYDFATVDEVAISSARKNGESVDSLYNWGYDPHAYNVPEGAYSSNPYDGTARIRECKAMIGALHKNGMRVVMDVVYNHMFEAASNAFESVAPGYFCRRKEDGGFANGSGCGNEMASDHPMFRRFMIESILHWARCYHVDGFRFDLMGLTDAETLNMIRAELDKLDGGKDILMYGEPWGADAAAVADDCPMGDKAGRDFLDSRIGWFSDESRDTIKGNVMDHRDRGYVNGNEFWTADPVRNAFNGWRGMPCAGKSVGQIVQYVSAHDDLTLWDKLCISMRDNASNCDFDASDPNSVADIFSANILSAGIILCSAGMPFMLGGEEFGRTKHGCDNSYNRGVAMNQLDWSRAKRFQPLVEWYSALIKLRAKNAEFYDAQHTRLTASDNTVLAEQIGSDLIVCANPMKDASATVDLPVSKGRGKEWKFVLDSSEYFDRWIGSASGSRASMLCDDNGDQRAVHIPPRTFVVLSNKRA</sequence>
<gene>
    <name evidence="3" type="ORF">AXE73_05680</name>
</gene>
<dbReference type="InterPro" id="IPR014756">
    <property type="entry name" value="Ig_E-set"/>
</dbReference>
<dbReference type="InterPro" id="IPR013783">
    <property type="entry name" value="Ig-like_fold"/>
</dbReference>
<dbReference type="InterPro" id="IPR006047">
    <property type="entry name" value="GH13_cat_dom"/>
</dbReference>
<dbReference type="GO" id="GO:0004553">
    <property type="term" value="F:hydrolase activity, hydrolyzing O-glycosyl compounds"/>
    <property type="evidence" value="ECO:0007669"/>
    <property type="project" value="InterPro"/>
</dbReference>
<evidence type="ECO:0000256" key="1">
    <source>
        <dbReference type="ARBA" id="ARBA00008061"/>
    </source>
</evidence>
<dbReference type="Proteomes" id="UP000258533">
    <property type="component" value="Unassembled WGS sequence"/>
</dbReference>
<dbReference type="InterPro" id="IPR011840">
    <property type="entry name" value="PulA_typeI"/>
</dbReference>
<dbReference type="CDD" id="cd11341">
    <property type="entry name" value="AmyAc_Pullulanase_LD-like"/>
    <property type="match status" value="1"/>
</dbReference>
<evidence type="ECO:0000313" key="3">
    <source>
        <dbReference type="EMBL" id="RFD78037.1"/>
    </source>
</evidence>
<evidence type="ECO:0000259" key="2">
    <source>
        <dbReference type="SMART" id="SM00642"/>
    </source>
</evidence>
<comment type="caution">
    <text evidence="3">The sequence shown here is derived from an EMBL/GenBank/DDBJ whole genome shotgun (WGS) entry which is preliminary data.</text>
</comment>